<evidence type="ECO:0000256" key="2">
    <source>
        <dbReference type="SAM" id="MobiDB-lite"/>
    </source>
</evidence>
<dbReference type="Gene3D" id="2.40.160.90">
    <property type="match status" value="1"/>
</dbReference>
<evidence type="ECO:0008006" key="5">
    <source>
        <dbReference type="Google" id="ProtNLM"/>
    </source>
</evidence>
<evidence type="ECO:0000256" key="1">
    <source>
        <dbReference type="ARBA" id="ARBA00004442"/>
    </source>
</evidence>
<evidence type="ECO:0000313" key="4">
    <source>
        <dbReference type="Proteomes" id="UP000482155"/>
    </source>
</evidence>
<proteinExistence type="predicted"/>
<comment type="caution">
    <text evidence="3">The sequence shown here is derived from an EMBL/GenBank/DDBJ whole genome shotgun (WGS) entry which is preliminary data.</text>
</comment>
<protein>
    <recommendedName>
        <fullName evidence="5">Transferrin-binding protein B C-lobe/N-lobe beta barrel domain-containing protein</fullName>
    </recommendedName>
</protein>
<feature type="compositionally biased region" description="Basic and acidic residues" evidence="2">
    <location>
        <begin position="120"/>
        <end position="130"/>
    </location>
</feature>
<evidence type="ECO:0000313" key="3">
    <source>
        <dbReference type="EMBL" id="NEX64085.1"/>
    </source>
</evidence>
<keyword evidence="4" id="KW-1185">Reference proteome</keyword>
<feature type="region of interest" description="Disordered" evidence="2">
    <location>
        <begin position="104"/>
        <end position="147"/>
    </location>
</feature>
<dbReference type="RefSeq" id="WP_163967828.1">
    <property type="nucleotide sequence ID" value="NZ_JAAIVB010000078.1"/>
</dbReference>
<gene>
    <name evidence="3" type="ORF">G3574_23630</name>
</gene>
<accession>A0A6B3SX41</accession>
<dbReference type="SUPFAM" id="SSF56925">
    <property type="entry name" value="OMPA-like"/>
    <property type="match status" value="1"/>
</dbReference>
<dbReference type="Proteomes" id="UP000482155">
    <property type="component" value="Unassembled WGS sequence"/>
</dbReference>
<dbReference type="GO" id="GO:0009279">
    <property type="term" value="C:cell outer membrane"/>
    <property type="evidence" value="ECO:0007669"/>
    <property type="project" value="UniProtKB-SubCell"/>
</dbReference>
<sequence>MATDSTMVLSNLGISWDGKAERPVIIEAFKPTLGRTALAASGAIALGALPDSSDLSFYDYATKGTSATQANYANNRYFPRATPSRCPAGTATCPSTETAGLAVLSRGDWRTGGTTPDLTESERLHEDGDVHAGNSSSGGPLPDATGAGIPYPGAKGYRTLNNWTLQYANLGAWFTQDTVEIVEWTTPAPGNEHNQNRRGMVAFGDVTNPAAVPSAGTAVYSGTLHGWYGTNPANEPALIRADVTVTVNFATREVAVDVANSLLEDSAGTTVPLAFKATVGAGAAGSNVANYMTGPVTVGALKGGLGGRFFGPVVQGGSGAGPAEIGFTFTVTDAASGASVLAGFVGRKQ</sequence>
<dbReference type="InterPro" id="IPR011250">
    <property type="entry name" value="OMP/PagP_B-barrel"/>
</dbReference>
<dbReference type="AlphaFoldDB" id="A0A6B3SX41"/>
<comment type="subcellular location">
    <subcellularLocation>
        <location evidence="1">Cell outer membrane</location>
    </subcellularLocation>
</comment>
<dbReference type="EMBL" id="JAAIVB010000078">
    <property type="protein sequence ID" value="NEX64085.1"/>
    <property type="molecule type" value="Genomic_DNA"/>
</dbReference>
<organism evidence="3 4">
    <name type="scientific">Noviherbaspirillum galbum</name>
    <dbReference type="NCBI Taxonomy" id="2709383"/>
    <lineage>
        <taxon>Bacteria</taxon>
        <taxon>Pseudomonadati</taxon>
        <taxon>Pseudomonadota</taxon>
        <taxon>Betaproteobacteria</taxon>
        <taxon>Burkholderiales</taxon>
        <taxon>Oxalobacteraceae</taxon>
        <taxon>Noviherbaspirillum</taxon>
    </lineage>
</organism>
<reference evidence="3 4" key="1">
    <citation type="submission" date="2020-02" db="EMBL/GenBank/DDBJ databases">
        <authorList>
            <person name="Kim M.K."/>
        </authorList>
    </citation>
    <scope>NUCLEOTIDE SEQUENCE [LARGE SCALE GENOMIC DNA]</scope>
    <source>
        <strain evidence="3 4">17J57-3</strain>
    </source>
</reference>
<name>A0A6B3SX41_9BURK</name>